<keyword evidence="2 5" id="KW-0238">DNA-binding</keyword>
<evidence type="ECO:0000256" key="2">
    <source>
        <dbReference type="ARBA" id="ARBA00023125"/>
    </source>
</evidence>
<dbReference type="SUPFAM" id="SSF53822">
    <property type="entry name" value="Periplasmic binding protein-like I"/>
    <property type="match status" value="1"/>
</dbReference>
<evidence type="ECO:0000256" key="1">
    <source>
        <dbReference type="ARBA" id="ARBA00023015"/>
    </source>
</evidence>
<feature type="domain" description="HTH lacI-type" evidence="4">
    <location>
        <begin position="2"/>
        <end position="56"/>
    </location>
</feature>
<evidence type="ECO:0000313" key="6">
    <source>
        <dbReference type="Proteomes" id="UP001291930"/>
    </source>
</evidence>
<proteinExistence type="predicted"/>
<keyword evidence="3" id="KW-0804">Transcription</keyword>
<evidence type="ECO:0000259" key="4">
    <source>
        <dbReference type="PROSITE" id="PS50932"/>
    </source>
</evidence>
<dbReference type="Proteomes" id="UP001291930">
    <property type="component" value="Unassembled WGS sequence"/>
</dbReference>
<dbReference type="SUPFAM" id="SSF47413">
    <property type="entry name" value="lambda repressor-like DNA-binding domains"/>
    <property type="match status" value="1"/>
</dbReference>
<dbReference type="CDD" id="cd06286">
    <property type="entry name" value="PBP1_CcpB-like"/>
    <property type="match status" value="1"/>
</dbReference>
<keyword evidence="6" id="KW-1185">Reference proteome</keyword>
<dbReference type="InterPro" id="IPR028082">
    <property type="entry name" value="Peripla_BP_I"/>
</dbReference>
<dbReference type="RefSeq" id="WP_374217022.1">
    <property type="nucleotide sequence ID" value="NZ_JAXOVW010000007.1"/>
</dbReference>
<dbReference type="PANTHER" id="PTHR30146">
    <property type="entry name" value="LACI-RELATED TRANSCRIPTIONAL REPRESSOR"/>
    <property type="match status" value="1"/>
</dbReference>
<organism evidence="5 6">
    <name type="scientific">Bacillus bingmayongensis</name>
    <dbReference type="NCBI Taxonomy" id="1150157"/>
    <lineage>
        <taxon>Bacteria</taxon>
        <taxon>Bacillati</taxon>
        <taxon>Bacillota</taxon>
        <taxon>Bacilli</taxon>
        <taxon>Bacillales</taxon>
        <taxon>Bacillaceae</taxon>
        <taxon>Bacillus</taxon>
    </lineage>
</organism>
<reference evidence="6" key="1">
    <citation type="submission" date="2023-11" db="EMBL/GenBank/DDBJ databases">
        <title>Genome Sequence of Bacillus pseudomycoides stain BUPM19.</title>
        <authorList>
            <person name="Farhat A."/>
        </authorList>
    </citation>
    <scope>NUCLEOTIDE SEQUENCE [LARGE SCALE GENOMIC DNA]</scope>
    <source>
        <strain evidence="6">BUPM19</strain>
    </source>
</reference>
<dbReference type="PANTHER" id="PTHR30146:SF105">
    <property type="entry name" value="CATABOLITE CONTROL PROTEIN B"/>
    <property type="match status" value="1"/>
</dbReference>
<dbReference type="EMBL" id="JAXOVW010000007">
    <property type="protein sequence ID" value="MDZ5606535.1"/>
    <property type="molecule type" value="Genomic_DNA"/>
</dbReference>
<gene>
    <name evidence="5" type="ORF">U2I54_05295</name>
</gene>
<dbReference type="Gene3D" id="1.10.260.40">
    <property type="entry name" value="lambda repressor-like DNA-binding domains"/>
    <property type="match status" value="1"/>
</dbReference>
<name>A0ABU5JSY6_9BACI</name>
<dbReference type="Pfam" id="PF00356">
    <property type="entry name" value="LacI"/>
    <property type="match status" value="1"/>
</dbReference>
<sequence length="335" mass="38053">MTNIKKIAEIAGVSISTVSRVLNNHPYVSDKKRQEILAIIEELNYTQNVNAIHLVRGKTNVIGVLLPHVNDQYYSAIIEGISKETAQKNYNMMLCQTNYSAEKELEVLHMLKMKKLDGVIICSRMNDCETIEEYTKFGPIVTCEEIESQSISSVHIDHYKVFLQGMKYVIENGHTHIGYCIGRSHSVNSQKRKQAYNEALQEISMKPRDEWKFIERFTVEDGREVIREWINMSVKPTAFLVSCNPIAAGMVTEAKKHGIRIPEDLTIIGCDDQEVADVLGITTIAHSSKAVGTKAFEMLYEKITDEKITDEKITDEKIDVKNIELLPQLTVRETT</sequence>
<evidence type="ECO:0000256" key="3">
    <source>
        <dbReference type="ARBA" id="ARBA00023163"/>
    </source>
</evidence>
<dbReference type="InterPro" id="IPR046335">
    <property type="entry name" value="LacI/GalR-like_sensor"/>
</dbReference>
<comment type="caution">
    <text evidence="5">The sequence shown here is derived from an EMBL/GenBank/DDBJ whole genome shotgun (WGS) entry which is preliminary data.</text>
</comment>
<evidence type="ECO:0000313" key="5">
    <source>
        <dbReference type="EMBL" id="MDZ5606535.1"/>
    </source>
</evidence>
<dbReference type="Gene3D" id="3.40.50.2300">
    <property type="match status" value="2"/>
</dbReference>
<dbReference type="PROSITE" id="PS50932">
    <property type="entry name" value="HTH_LACI_2"/>
    <property type="match status" value="1"/>
</dbReference>
<dbReference type="InterPro" id="IPR010982">
    <property type="entry name" value="Lambda_DNA-bd_dom_sf"/>
</dbReference>
<dbReference type="CDD" id="cd01392">
    <property type="entry name" value="HTH_LacI"/>
    <property type="match status" value="1"/>
</dbReference>
<dbReference type="GO" id="GO:0003677">
    <property type="term" value="F:DNA binding"/>
    <property type="evidence" value="ECO:0007669"/>
    <property type="project" value="UniProtKB-KW"/>
</dbReference>
<dbReference type="Pfam" id="PF13377">
    <property type="entry name" value="Peripla_BP_3"/>
    <property type="match status" value="1"/>
</dbReference>
<dbReference type="InterPro" id="IPR000843">
    <property type="entry name" value="HTH_LacI"/>
</dbReference>
<protein>
    <submittedName>
        <fullName evidence="5">LacI family DNA-binding transcriptional regulator</fullName>
    </submittedName>
</protein>
<accession>A0ABU5JSY6</accession>
<dbReference type="SMART" id="SM00354">
    <property type="entry name" value="HTH_LACI"/>
    <property type="match status" value="1"/>
</dbReference>
<keyword evidence="1" id="KW-0805">Transcription regulation</keyword>